<dbReference type="Proteomes" id="UP001241603">
    <property type="component" value="Unassembled WGS sequence"/>
</dbReference>
<feature type="domain" description="Major facilitator superfamily (MFS) profile" evidence="5">
    <location>
        <begin position="1"/>
        <end position="401"/>
    </location>
</feature>
<feature type="transmembrane region" description="Helical" evidence="4">
    <location>
        <begin position="223"/>
        <end position="248"/>
    </location>
</feature>
<evidence type="ECO:0000313" key="6">
    <source>
        <dbReference type="EMBL" id="MDQ0438896.1"/>
    </source>
</evidence>
<comment type="caution">
    <text evidence="6">The sequence shown here is derived from an EMBL/GenBank/DDBJ whole genome shotgun (WGS) entry which is preliminary data.</text>
</comment>
<reference evidence="6 7" key="1">
    <citation type="submission" date="2023-07" db="EMBL/GenBank/DDBJ databases">
        <title>Genomic Encyclopedia of Type Strains, Phase IV (KMG-IV): sequencing the most valuable type-strain genomes for metagenomic binning, comparative biology and taxonomic classification.</title>
        <authorList>
            <person name="Goeker M."/>
        </authorList>
    </citation>
    <scope>NUCLEOTIDE SEQUENCE [LARGE SCALE GENOMIC DNA]</scope>
    <source>
        <strain evidence="6 7">B6-8</strain>
    </source>
</reference>
<feature type="transmembrane region" description="Helical" evidence="4">
    <location>
        <begin position="377"/>
        <end position="396"/>
    </location>
</feature>
<evidence type="ECO:0000256" key="1">
    <source>
        <dbReference type="ARBA" id="ARBA00022692"/>
    </source>
</evidence>
<feature type="transmembrane region" description="Helical" evidence="4">
    <location>
        <begin position="25"/>
        <end position="50"/>
    </location>
</feature>
<feature type="transmembrane region" description="Helical" evidence="4">
    <location>
        <begin position="151"/>
        <end position="174"/>
    </location>
</feature>
<evidence type="ECO:0000256" key="4">
    <source>
        <dbReference type="SAM" id="Phobius"/>
    </source>
</evidence>
<feature type="transmembrane region" description="Helical" evidence="4">
    <location>
        <begin position="349"/>
        <end position="371"/>
    </location>
</feature>
<keyword evidence="2 4" id="KW-1133">Transmembrane helix</keyword>
<keyword evidence="7" id="KW-1185">Reference proteome</keyword>
<dbReference type="InterPro" id="IPR020846">
    <property type="entry name" value="MFS_dom"/>
</dbReference>
<dbReference type="PROSITE" id="PS50850">
    <property type="entry name" value="MFS"/>
    <property type="match status" value="1"/>
</dbReference>
<evidence type="ECO:0000259" key="5">
    <source>
        <dbReference type="PROSITE" id="PS50850"/>
    </source>
</evidence>
<protein>
    <submittedName>
        <fullName evidence="6">MFS family permease</fullName>
    </submittedName>
</protein>
<accession>A0ABU0HBK9</accession>
<evidence type="ECO:0000256" key="3">
    <source>
        <dbReference type="ARBA" id="ARBA00023136"/>
    </source>
</evidence>
<evidence type="ECO:0000313" key="7">
    <source>
        <dbReference type="Proteomes" id="UP001241603"/>
    </source>
</evidence>
<sequence length="411" mass="42187">MTAGSLLAEEPSAADRIPRWRVISALGIVQIFSWGSSYYLLTALAVPIAADTGWPLPWITGGLTIGLVVAGLASPWVGRSIGLYGGRMILAGSCLILALGLAALSLAPSLPVFLLGWFIIGIGMGAGLYDASFATLGRIYGTSARRAISTLTLWGGFASTVCWPLTAAMASHFGWRVTCIAYAAIQLSICLPLILSSIPTAARPASATTKRRSSAPLAAGQRRALFLLIGVLVLGSLTMTMVSVHLLTLLQARGLSMAAAVGMATLIGPAQVAARLAEMATGGRHPALWTLLAAMTLIAIGLALLNVGPPVIGFAVLLYGAGNGIYSIARGAVPLALFGPEAYPALMGFIARPAFMASALAPSLGAVMLQWGGAELAGHILLGLALINVALIGALWRASARSRADASEIPA</sequence>
<feature type="transmembrane region" description="Helical" evidence="4">
    <location>
        <begin position="56"/>
        <end position="77"/>
    </location>
</feature>
<feature type="transmembrane region" description="Helical" evidence="4">
    <location>
        <begin position="311"/>
        <end position="329"/>
    </location>
</feature>
<evidence type="ECO:0000256" key="2">
    <source>
        <dbReference type="ARBA" id="ARBA00022989"/>
    </source>
</evidence>
<feature type="transmembrane region" description="Helical" evidence="4">
    <location>
        <begin position="113"/>
        <end position="131"/>
    </location>
</feature>
<dbReference type="InterPro" id="IPR011701">
    <property type="entry name" value="MFS"/>
</dbReference>
<feature type="transmembrane region" description="Helical" evidence="4">
    <location>
        <begin position="286"/>
        <end position="305"/>
    </location>
</feature>
<gene>
    <name evidence="6" type="ORF">QO014_003291</name>
</gene>
<dbReference type="InterPro" id="IPR036259">
    <property type="entry name" value="MFS_trans_sf"/>
</dbReference>
<feature type="transmembrane region" description="Helical" evidence="4">
    <location>
        <begin position="180"/>
        <end position="202"/>
    </location>
</feature>
<name>A0ABU0HBK9_9HYPH</name>
<feature type="transmembrane region" description="Helical" evidence="4">
    <location>
        <begin position="254"/>
        <end position="274"/>
    </location>
</feature>
<keyword evidence="1 4" id="KW-0812">Transmembrane</keyword>
<dbReference type="Pfam" id="PF07690">
    <property type="entry name" value="MFS_1"/>
    <property type="match status" value="1"/>
</dbReference>
<keyword evidence="3 4" id="KW-0472">Membrane</keyword>
<dbReference type="Gene3D" id="1.20.1250.20">
    <property type="entry name" value="MFS general substrate transporter like domains"/>
    <property type="match status" value="1"/>
</dbReference>
<proteinExistence type="predicted"/>
<feature type="transmembrane region" description="Helical" evidence="4">
    <location>
        <begin position="89"/>
        <end position="107"/>
    </location>
</feature>
<dbReference type="SUPFAM" id="SSF103473">
    <property type="entry name" value="MFS general substrate transporter"/>
    <property type="match status" value="1"/>
</dbReference>
<dbReference type="RefSeq" id="WP_266349773.1">
    <property type="nucleotide sequence ID" value="NZ_JAPKNG010000004.1"/>
</dbReference>
<organism evidence="6 7">
    <name type="scientific">Kaistia dalseonensis</name>
    <dbReference type="NCBI Taxonomy" id="410840"/>
    <lineage>
        <taxon>Bacteria</taxon>
        <taxon>Pseudomonadati</taxon>
        <taxon>Pseudomonadota</taxon>
        <taxon>Alphaproteobacteria</taxon>
        <taxon>Hyphomicrobiales</taxon>
        <taxon>Kaistiaceae</taxon>
        <taxon>Kaistia</taxon>
    </lineage>
</organism>
<dbReference type="EMBL" id="JAUSVO010000004">
    <property type="protein sequence ID" value="MDQ0438896.1"/>
    <property type="molecule type" value="Genomic_DNA"/>
</dbReference>